<dbReference type="AlphaFoldDB" id="A0A1T4K2F8"/>
<evidence type="ECO:0000313" key="2">
    <source>
        <dbReference type="EMBL" id="SJZ36646.1"/>
    </source>
</evidence>
<feature type="signal peptide" evidence="1">
    <location>
        <begin position="1"/>
        <end position="26"/>
    </location>
</feature>
<evidence type="ECO:0000313" key="3">
    <source>
        <dbReference type="Proteomes" id="UP000243297"/>
    </source>
</evidence>
<keyword evidence="3" id="KW-1185">Reference proteome</keyword>
<gene>
    <name evidence="2" type="ORF">SAMN02745191_0259</name>
</gene>
<dbReference type="EMBL" id="FUWY01000001">
    <property type="protein sequence ID" value="SJZ36646.1"/>
    <property type="molecule type" value="Genomic_DNA"/>
</dbReference>
<evidence type="ECO:0000256" key="1">
    <source>
        <dbReference type="SAM" id="SignalP"/>
    </source>
</evidence>
<proteinExistence type="predicted"/>
<name>A0A1T4K2F8_9FIRM</name>
<keyword evidence="1" id="KW-0732">Signal</keyword>
<protein>
    <recommendedName>
        <fullName evidence="4">Secreted protein</fullName>
    </recommendedName>
</protein>
<feature type="chain" id="PRO_5039339895" description="Secreted protein" evidence="1">
    <location>
        <begin position="27"/>
        <end position="65"/>
    </location>
</feature>
<reference evidence="3" key="1">
    <citation type="submission" date="2017-02" db="EMBL/GenBank/DDBJ databases">
        <authorList>
            <person name="Varghese N."/>
            <person name="Submissions S."/>
        </authorList>
    </citation>
    <scope>NUCLEOTIDE SEQUENCE [LARGE SCALE GENOMIC DNA]</scope>
    <source>
        <strain evidence="3">ATCC 25662</strain>
    </source>
</reference>
<accession>A0A1T4K2F8</accession>
<sequence>MKKIMKTILNCSIILMLVLGSHNQIIVNTSNNIKPCIYDVNTGKLSKDSPIPCTSKFRMIDDGPV</sequence>
<evidence type="ECO:0008006" key="4">
    <source>
        <dbReference type="Google" id="ProtNLM"/>
    </source>
</evidence>
<organism evidence="2 3">
    <name type="scientific">Anaerorhabdus furcosa</name>
    <dbReference type="NCBI Taxonomy" id="118967"/>
    <lineage>
        <taxon>Bacteria</taxon>
        <taxon>Bacillati</taxon>
        <taxon>Bacillota</taxon>
        <taxon>Erysipelotrichia</taxon>
        <taxon>Erysipelotrichales</taxon>
        <taxon>Erysipelotrichaceae</taxon>
        <taxon>Anaerorhabdus</taxon>
    </lineage>
</organism>
<dbReference type="Proteomes" id="UP000243297">
    <property type="component" value="Unassembled WGS sequence"/>
</dbReference>
<dbReference type="RefSeq" id="WP_078710712.1">
    <property type="nucleotide sequence ID" value="NZ_FUWY01000001.1"/>
</dbReference>